<name>A0A7J9CYZ4_GOSGO</name>
<dbReference type="AlphaFoldDB" id="A0A7J9CYZ4"/>
<evidence type="ECO:0000313" key="1">
    <source>
        <dbReference type="EMBL" id="MBA0753693.1"/>
    </source>
</evidence>
<organism evidence="1 2">
    <name type="scientific">Gossypium gossypioides</name>
    <name type="common">Mexican cotton</name>
    <name type="synonym">Selera gossypioides</name>
    <dbReference type="NCBI Taxonomy" id="34282"/>
    <lineage>
        <taxon>Eukaryota</taxon>
        <taxon>Viridiplantae</taxon>
        <taxon>Streptophyta</taxon>
        <taxon>Embryophyta</taxon>
        <taxon>Tracheophyta</taxon>
        <taxon>Spermatophyta</taxon>
        <taxon>Magnoliopsida</taxon>
        <taxon>eudicotyledons</taxon>
        <taxon>Gunneridae</taxon>
        <taxon>Pentapetalae</taxon>
        <taxon>rosids</taxon>
        <taxon>malvids</taxon>
        <taxon>Malvales</taxon>
        <taxon>Malvaceae</taxon>
        <taxon>Malvoideae</taxon>
        <taxon>Gossypium</taxon>
    </lineage>
</organism>
<dbReference type="EMBL" id="JABEZY010257524">
    <property type="protein sequence ID" value="MBA0753693.1"/>
    <property type="molecule type" value="Genomic_DNA"/>
</dbReference>
<proteinExistence type="predicted"/>
<dbReference type="OrthoDB" id="10498372at2759"/>
<protein>
    <recommendedName>
        <fullName evidence="3">DUF4283 domain-containing protein</fullName>
    </recommendedName>
</protein>
<sequence length="142" mass="16443">MTKEKVNKEAMYRVLKFLWFTEEPVSFVTMADGLFLGQAMNDYNFDFIPFWIQIYNVPYEWMDRQVAIEVGQSSQEMGKWSNGVEILEIDKEPNKPARRTESTVKLGGHMILQKGKGKTKSGDEASGSYSLIDKRIIRHLKE</sequence>
<keyword evidence="2" id="KW-1185">Reference proteome</keyword>
<dbReference type="Proteomes" id="UP000593579">
    <property type="component" value="Unassembled WGS sequence"/>
</dbReference>
<evidence type="ECO:0000313" key="2">
    <source>
        <dbReference type="Proteomes" id="UP000593579"/>
    </source>
</evidence>
<evidence type="ECO:0008006" key="3">
    <source>
        <dbReference type="Google" id="ProtNLM"/>
    </source>
</evidence>
<gene>
    <name evidence="1" type="ORF">Gogos_020986</name>
</gene>
<comment type="caution">
    <text evidence="1">The sequence shown here is derived from an EMBL/GenBank/DDBJ whole genome shotgun (WGS) entry which is preliminary data.</text>
</comment>
<accession>A0A7J9CYZ4</accession>
<reference evidence="1 2" key="1">
    <citation type="journal article" date="2019" name="Genome Biol. Evol.">
        <title>Insights into the evolution of the New World diploid cottons (Gossypium, subgenus Houzingenia) based on genome sequencing.</title>
        <authorList>
            <person name="Grover C.E."/>
            <person name="Arick M.A. 2nd"/>
            <person name="Thrash A."/>
            <person name="Conover J.L."/>
            <person name="Sanders W.S."/>
            <person name="Peterson D.G."/>
            <person name="Frelichowski J.E."/>
            <person name="Scheffler J.A."/>
            <person name="Scheffler B.E."/>
            <person name="Wendel J.F."/>
        </authorList>
    </citation>
    <scope>NUCLEOTIDE SEQUENCE [LARGE SCALE GENOMIC DNA]</scope>
    <source>
        <strain evidence="1">5</strain>
        <tissue evidence="1">Leaf</tissue>
    </source>
</reference>